<evidence type="ECO:0000259" key="3">
    <source>
        <dbReference type="Pfam" id="PF01433"/>
    </source>
</evidence>
<dbReference type="Proteomes" id="UP000553459">
    <property type="component" value="Unassembled WGS sequence"/>
</dbReference>
<feature type="active site" description="Proton donor" evidence="1">
    <location>
        <position position="440"/>
    </location>
</feature>
<feature type="domain" description="Peptidase M1 membrane alanine aminopeptidase" evidence="3">
    <location>
        <begin position="304"/>
        <end position="499"/>
    </location>
</feature>
<proteinExistence type="predicted"/>
<feature type="binding site" evidence="2">
    <location>
        <position position="378"/>
    </location>
    <ligand>
        <name>Zn(2+)</name>
        <dbReference type="ChEBI" id="CHEBI:29105"/>
        <note>catalytic</note>
    </ligand>
</feature>
<dbReference type="SUPFAM" id="SSF55486">
    <property type="entry name" value="Metalloproteases ('zincins'), catalytic domain"/>
    <property type="match status" value="1"/>
</dbReference>
<keyword evidence="5" id="KW-1185">Reference proteome</keyword>
<dbReference type="RefSeq" id="WP_166518972.1">
    <property type="nucleotide sequence ID" value="NZ_JAAABJ010000372.1"/>
</dbReference>
<dbReference type="AlphaFoldDB" id="A0A845PWF1"/>
<evidence type="ECO:0000256" key="2">
    <source>
        <dbReference type="PIRSR" id="PIRSR634015-3"/>
    </source>
</evidence>
<dbReference type="InterPro" id="IPR034015">
    <property type="entry name" value="M1_LTA4H"/>
</dbReference>
<organism evidence="4 5">
    <name type="scientific">Elizabethkingia argenteiflava</name>
    <dbReference type="NCBI Taxonomy" id="2681556"/>
    <lineage>
        <taxon>Bacteria</taxon>
        <taxon>Pseudomonadati</taxon>
        <taxon>Bacteroidota</taxon>
        <taxon>Flavobacteriia</taxon>
        <taxon>Flavobacteriales</taxon>
        <taxon>Weeksellaceae</taxon>
        <taxon>Elizabethkingia</taxon>
    </lineage>
</organism>
<dbReference type="Pfam" id="PF01433">
    <property type="entry name" value="Peptidase_M1"/>
    <property type="match status" value="1"/>
</dbReference>
<comment type="caution">
    <text evidence="4">The sequence shown here is derived from an EMBL/GenBank/DDBJ whole genome shotgun (WGS) entry which is preliminary data.</text>
</comment>
<feature type="binding site" evidence="2">
    <location>
        <position position="359"/>
    </location>
    <ligand>
        <name>Zn(2+)</name>
        <dbReference type="ChEBI" id="CHEBI:29105"/>
        <note>catalytic</note>
    </ligand>
</feature>
<dbReference type="EMBL" id="JAAABJ010000372">
    <property type="protein sequence ID" value="NAW50648.1"/>
    <property type="molecule type" value="Genomic_DNA"/>
</dbReference>
<sequence length="615" mass="71477">MGKNLLAGILIFVFVLGFSQKGAYYQQKAKYKIDVDIDVNNFTYEGQQDIEYTNNSPDELNVIYMHLYWNAFKSGSMMDQRVRSQAKNGDKRLQKGGISRLANIPPDQEGFQHIHWVTQNGKPVKFEIQETLMKVYLNETIPPGSSTVLSMEWDAHIPMQIRRSGRNNKEGIDLTMTQWYPKISEYDYDGWATFDYIGREFHAPFSDFDVHIKIDKNYIIGAGGQLENPSEVLGYTSSATINADQKNKVVWKWTAKNILDFAWAADRDYSVEEFSVLGGPKVYFVYQKSDKTKYWEEAKSYVTKFFQMMETQFGAYAWPNYTFIQGGDGGMEYGMCSIILGETDSLKNLCDTMFHEGAHSWYQQMLATNESVRPWMDEGFASYAQHYILNQLFPPLKPEPNPFINTLYDYRKFIRTGKEEPASWLGDHHDDGTAYTYASYIKGELFLVQLGYIMGEQNLSKVLKQYYEEWNMKHPTDRDFMHIAQKISGMDLKWFHNYWINTTKTIDYSIKSVKYNIASTTITLVNNGSLPMPIDFNILTKNREILTFHIPLNMMRTPKEKDIYGSINVMPYWNWTQKEYEITVPYTKSQIQAMGIDFSQRLADVNPEDNIIEVK</sequence>
<reference evidence="4 5" key="1">
    <citation type="submission" date="2019-11" db="EMBL/GenBank/DDBJ databases">
        <title>Characterization of Elizabethkingia argenteiflava sp. nov., isolated from inner surface of Soybean Pods.</title>
        <authorList>
            <person name="Mo S."/>
        </authorList>
    </citation>
    <scope>NUCLEOTIDE SEQUENCE [LARGE SCALE GENOMIC DNA]</scope>
    <source>
        <strain evidence="4 5">YB22</strain>
    </source>
</reference>
<evidence type="ECO:0000313" key="5">
    <source>
        <dbReference type="Proteomes" id="UP000553459"/>
    </source>
</evidence>
<name>A0A845PWF1_9FLAO</name>
<dbReference type="GO" id="GO:0008237">
    <property type="term" value="F:metallopeptidase activity"/>
    <property type="evidence" value="ECO:0007669"/>
    <property type="project" value="InterPro"/>
</dbReference>
<feature type="binding site" evidence="2">
    <location>
        <position position="355"/>
    </location>
    <ligand>
        <name>Zn(2+)</name>
        <dbReference type="ChEBI" id="CHEBI:29105"/>
        <note>catalytic</note>
    </ligand>
</feature>
<accession>A0A845PWF1</accession>
<evidence type="ECO:0000313" key="4">
    <source>
        <dbReference type="EMBL" id="NAW50648.1"/>
    </source>
</evidence>
<dbReference type="Gene3D" id="1.10.390.10">
    <property type="entry name" value="Neutral Protease Domain 2"/>
    <property type="match status" value="1"/>
</dbReference>
<protein>
    <submittedName>
        <fullName evidence="4">M1 family peptidase</fullName>
    </submittedName>
</protein>
<dbReference type="GO" id="GO:0008270">
    <property type="term" value="F:zinc ion binding"/>
    <property type="evidence" value="ECO:0007669"/>
    <property type="project" value="InterPro"/>
</dbReference>
<dbReference type="InterPro" id="IPR027268">
    <property type="entry name" value="Peptidase_M4/M1_CTD_sf"/>
</dbReference>
<gene>
    <name evidence="4" type="ORF">GNY06_04345</name>
</gene>
<evidence type="ECO:0000256" key="1">
    <source>
        <dbReference type="PIRSR" id="PIRSR634015-1"/>
    </source>
</evidence>
<dbReference type="PANTHER" id="PTHR45726">
    <property type="entry name" value="LEUKOTRIENE A-4 HYDROLASE"/>
    <property type="match status" value="1"/>
</dbReference>
<keyword evidence="2" id="KW-0862">Zinc</keyword>
<comment type="cofactor">
    <cofactor evidence="2">
        <name>Zn(2+)</name>
        <dbReference type="ChEBI" id="CHEBI:29105"/>
    </cofactor>
    <text evidence="2">Binds 1 zinc ion per subunit.</text>
</comment>
<feature type="active site" description="Proton acceptor" evidence="1">
    <location>
        <position position="356"/>
    </location>
</feature>
<dbReference type="PANTHER" id="PTHR45726:SF3">
    <property type="entry name" value="LEUKOTRIENE A-4 HYDROLASE"/>
    <property type="match status" value="1"/>
</dbReference>
<dbReference type="InterPro" id="IPR014782">
    <property type="entry name" value="Peptidase_M1_dom"/>
</dbReference>
<keyword evidence="2" id="KW-0479">Metal-binding</keyword>
<dbReference type="CDD" id="cd09604">
    <property type="entry name" value="M1_APN_like"/>
    <property type="match status" value="1"/>
</dbReference>